<evidence type="ECO:0000313" key="3">
    <source>
        <dbReference type="RefSeq" id="XP_005755956.1"/>
    </source>
</evidence>
<dbReference type="Proteomes" id="UP000695023">
    <property type="component" value="Unplaced"/>
</dbReference>
<organism evidence="2 3">
    <name type="scientific">Pundamilia nyererei</name>
    <dbReference type="NCBI Taxonomy" id="303518"/>
    <lineage>
        <taxon>Eukaryota</taxon>
        <taxon>Metazoa</taxon>
        <taxon>Chordata</taxon>
        <taxon>Craniata</taxon>
        <taxon>Vertebrata</taxon>
        <taxon>Euteleostomi</taxon>
        <taxon>Actinopterygii</taxon>
        <taxon>Neopterygii</taxon>
        <taxon>Teleostei</taxon>
        <taxon>Neoteleostei</taxon>
        <taxon>Acanthomorphata</taxon>
        <taxon>Ovalentaria</taxon>
        <taxon>Cichlomorphae</taxon>
        <taxon>Cichliformes</taxon>
        <taxon>Cichlidae</taxon>
        <taxon>African cichlids</taxon>
        <taxon>Pseudocrenilabrinae</taxon>
        <taxon>Haplochromini</taxon>
        <taxon>Pundamilia</taxon>
    </lineage>
</organism>
<gene>
    <name evidence="3" type="primary">LOC102195113</name>
</gene>
<feature type="non-terminal residue" evidence="3">
    <location>
        <position position="191"/>
    </location>
</feature>
<evidence type="ECO:0000313" key="2">
    <source>
        <dbReference type="Proteomes" id="UP000695023"/>
    </source>
</evidence>
<sequence length="191" mass="20798">MLNVGSGTKWVSGWFGFRSRSLLKSRRISGRLYEIRVHPIQSLHSGSSQSAGLMGVTKSPSLHSSISDPGMPGICKELVGQSLARLRSSTGSEESMADRLISDLNLVYMAVQTISDLYDSLDDDSQDSVFVGNLVAQTELVKATTAIENAVFVTMQWLASVKPCSGLLYTIAEELKSQVKKMGGFFQMLIQ</sequence>
<dbReference type="RefSeq" id="XP_005755956.1">
    <property type="nucleotide sequence ID" value="XM_005755899.1"/>
</dbReference>
<protein>
    <submittedName>
        <fullName evidence="3">Kinesin-like protein KIF14</fullName>
    </submittedName>
</protein>
<dbReference type="InterPro" id="IPR056523">
    <property type="entry name" value="4HB_KIF14"/>
</dbReference>
<dbReference type="GeneID" id="102195113"/>
<dbReference type="AlphaFoldDB" id="A0A9Y3S3M7"/>
<proteinExistence type="predicted"/>
<accession>A0A9Y3S3M7</accession>
<dbReference type="Pfam" id="PF23313">
    <property type="entry name" value="4HB_KIF14"/>
    <property type="match status" value="1"/>
</dbReference>
<evidence type="ECO:0000259" key="1">
    <source>
        <dbReference type="Pfam" id="PF23313"/>
    </source>
</evidence>
<name>A0A9Y3S3M7_9CICH</name>
<feature type="domain" description="KIF14 four-helical bundle" evidence="1">
    <location>
        <begin position="94"/>
        <end position="191"/>
    </location>
</feature>
<reference evidence="3" key="1">
    <citation type="submission" date="2025-08" db="UniProtKB">
        <authorList>
            <consortium name="RefSeq"/>
        </authorList>
    </citation>
    <scope>IDENTIFICATION</scope>
</reference>
<keyword evidence="2" id="KW-1185">Reference proteome</keyword>